<organism evidence="1 2">
    <name type="scientific">Sulfitobacter dubius</name>
    <dbReference type="NCBI Taxonomy" id="218673"/>
    <lineage>
        <taxon>Bacteria</taxon>
        <taxon>Pseudomonadati</taxon>
        <taxon>Pseudomonadota</taxon>
        <taxon>Alphaproteobacteria</taxon>
        <taxon>Rhodobacterales</taxon>
        <taxon>Roseobacteraceae</taxon>
        <taxon>Sulfitobacter</taxon>
    </lineage>
</organism>
<dbReference type="Proteomes" id="UP000831019">
    <property type="component" value="Plasmid pDSM109990_c"/>
</dbReference>
<gene>
    <name evidence="1" type="ORF">DSM109990_03850</name>
</gene>
<name>A0ABY3ZR01_9RHOB</name>
<reference evidence="2" key="1">
    <citation type="journal article" date="2022" name="Microorganisms">
        <title>Beyond the ABCs#Discovery of Three New Plasmid Types in Rhodobacterales (RepQ, RepY, RepW).</title>
        <authorList>
            <person name="Freese H.M."/>
            <person name="Ringel V."/>
            <person name="Overmann J."/>
            <person name="Petersen J."/>
        </authorList>
    </citation>
    <scope>NUCLEOTIDE SEQUENCE [LARGE SCALE GENOMIC DNA]</scope>
    <source>
        <strain evidence="2">DSM 109990</strain>
        <plasmid evidence="2">pDSM109990_c</plasmid>
    </source>
</reference>
<dbReference type="EMBL" id="CP085147">
    <property type="protein sequence ID" value="UOA16963.1"/>
    <property type="molecule type" value="Genomic_DNA"/>
</dbReference>
<dbReference type="RefSeq" id="WP_243263897.1">
    <property type="nucleotide sequence ID" value="NZ_CP085147.1"/>
</dbReference>
<evidence type="ECO:0000313" key="2">
    <source>
        <dbReference type="Proteomes" id="UP000831019"/>
    </source>
</evidence>
<protein>
    <submittedName>
        <fullName evidence="1">Uncharacterized protein</fullName>
    </submittedName>
</protein>
<keyword evidence="2" id="KW-1185">Reference proteome</keyword>
<accession>A0ABY3ZR01</accession>
<keyword evidence="1" id="KW-0614">Plasmid</keyword>
<proteinExistence type="predicted"/>
<evidence type="ECO:0000313" key="1">
    <source>
        <dbReference type="EMBL" id="UOA16963.1"/>
    </source>
</evidence>
<sequence length="45" mass="5332">MLLADGPMKVLNLFLGMMFEQIGIKRYFSAQFRKLALHRRPKLHD</sequence>
<geneLocation type="plasmid" evidence="1 2">
    <name>pDSM109990_c</name>
</geneLocation>